<feature type="domain" description="Cytochrome c" evidence="8">
    <location>
        <begin position="70"/>
        <end position="174"/>
    </location>
</feature>
<keyword evidence="3 6" id="KW-0479">Metal-binding</keyword>
<dbReference type="RefSeq" id="WP_156713226.1">
    <property type="nucleotide sequence ID" value="NZ_WPHG01000003.1"/>
</dbReference>
<feature type="region of interest" description="Disordered" evidence="7">
    <location>
        <begin position="177"/>
        <end position="250"/>
    </location>
</feature>
<dbReference type="Gene3D" id="1.10.760.10">
    <property type="entry name" value="Cytochrome c-like domain"/>
    <property type="match status" value="1"/>
</dbReference>
<dbReference type="InterPro" id="IPR002327">
    <property type="entry name" value="Cyt_c_1A/1B"/>
</dbReference>
<evidence type="ECO:0000256" key="6">
    <source>
        <dbReference type="PROSITE-ProRule" id="PRU00433"/>
    </source>
</evidence>
<dbReference type="InterPro" id="IPR009056">
    <property type="entry name" value="Cyt_c-like_dom"/>
</dbReference>
<evidence type="ECO:0000313" key="10">
    <source>
        <dbReference type="Proteomes" id="UP000463224"/>
    </source>
</evidence>
<keyword evidence="5 6" id="KW-0408">Iron</keyword>
<feature type="compositionally biased region" description="Low complexity" evidence="7">
    <location>
        <begin position="183"/>
        <end position="205"/>
    </location>
</feature>
<accession>A0A844QK29</accession>
<dbReference type="PANTHER" id="PTHR11961">
    <property type="entry name" value="CYTOCHROME C"/>
    <property type="match status" value="1"/>
</dbReference>
<dbReference type="GO" id="GO:0009055">
    <property type="term" value="F:electron transfer activity"/>
    <property type="evidence" value="ECO:0007669"/>
    <property type="project" value="InterPro"/>
</dbReference>
<evidence type="ECO:0000256" key="3">
    <source>
        <dbReference type="ARBA" id="ARBA00022723"/>
    </source>
</evidence>
<dbReference type="EMBL" id="WPHG01000003">
    <property type="protein sequence ID" value="MVA98271.1"/>
    <property type="molecule type" value="Genomic_DNA"/>
</dbReference>
<dbReference type="GO" id="GO:0020037">
    <property type="term" value="F:heme binding"/>
    <property type="evidence" value="ECO:0007669"/>
    <property type="project" value="InterPro"/>
</dbReference>
<evidence type="ECO:0000256" key="5">
    <source>
        <dbReference type="ARBA" id="ARBA00023004"/>
    </source>
</evidence>
<dbReference type="PRINTS" id="PR00604">
    <property type="entry name" value="CYTCHRMECIAB"/>
</dbReference>
<evidence type="ECO:0000256" key="4">
    <source>
        <dbReference type="ARBA" id="ARBA00022982"/>
    </source>
</evidence>
<dbReference type="PROSITE" id="PS51007">
    <property type="entry name" value="CYTC"/>
    <property type="match status" value="1"/>
</dbReference>
<dbReference type="InterPro" id="IPR036909">
    <property type="entry name" value="Cyt_c-like_dom_sf"/>
</dbReference>
<dbReference type="Proteomes" id="UP000463224">
    <property type="component" value="Unassembled WGS sequence"/>
</dbReference>
<keyword evidence="10" id="KW-1185">Reference proteome</keyword>
<dbReference type="AlphaFoldDB" id="A0A844QK29"/>
<reference evidence="9 10" key="1">
    <citation type="submission" date="2019-12" db="EMBL/GenBank/DDBJ databases">
        <title>Nitratireductor arenosus sp. nov., Isolated from sea sand, Jeju island, South Korea.</title>
        <authorList>
            <person name="Kim W."/>
        </authorList>
    </citation>
    <scope>NUCLEOTIDE SEQUENCE [LARGE SCALE GENOMIC DNA]</scope>
    <source>
        <strain evidence="9 10">CAU 1489</strain>
    </source>
</reference>
<gene>
    <name evidence="9" type="ORF">GN330_13550</name>
</gene>
<protein>
    <submittedName>
        <fullName evidence="9">C-type cytochrome</fullName>
    </submittedName>
</protein>
<keyword evidence="2 6" id="KW-0349">Heme</keyword>
<proteinExistence type="predicted"/>
<sequence length="250" mass="25542">MDSFELNKLLGGLLGAVFVVFTIGIVSDSIFASPAPESAGYAIEAAEEEGGGGGPATPEVEPIAVRLASADVGAGETVFKKCAACHTVDNGGANKVGPNLWDIVDRPLASHEGFSYSGAMKEFAQGGSVVWDYQHLDDFLASPKGLVKGTAMGFAGIKKPDQRADLIAYLHTLSDNPAPLPEVPAEQEAAQADDTAAEAGAAPADDATETSEEAEKPAAQTDAKPAAEEEATPAAEAADTGEETEKPAAE</sequence>
<keyword evidence="1" id="KW-0813">Transport</keyword>
<keyword evidence="4" id="KW-0249">Electron transport</keyword>
<comment type="caution">
    <text evidence="9">The sequence shown here is derived from an EMBL/GenBank/DDBJ whole genome shotgun (WGS) entry which is preliminary data.</text>
</comment>
<dbReference type="Pfam" id="PF00034">
    <property type="entry name" value="Cytochrom_C"/>
    <property type="match status" value="1"/>
</dbReference>
<evidence type="ECO:0000256" key="7">
    <source>
        <dbReference type="SAM" id="MobiDB-lite"/>
    </source>
</evidence>
<evidence type="ECO:0000256" key="1">
    <source>
        <dbReference type="ARBA" id="ARBA00022448"/>
    </source>
</evidence>
<evidence type="ECO:0000256" key="2">
    <source>
        <dbReference type="ARBA" id="ARBA00022617"/>
    </source>
</evidence>
<organism evidence="9 10">
    <name type="scientific">Nitratireductor arenosus</name>
    <dbReference type="NCBI Taxonomy" id="2682096"/>
    <lineage>
        <taxon>Bacteria</taxon>
        <taxon>Pseudomonadati</taxon>
        <taxon>Pseudomonadota</taxon>
        <taxon>Alphaproteobacteria</taxon>
        <taxon>Hyphomicrobiales</taxon>
        <taxon>Phyllobacteriaceae</taxon>
        <taxon>Nitratireductor</taxon>
    </lineage>
</organism>
<dbReference type="SUPFAM" id="SSF46626">
    <property type="entry name" value="Cytochrome c"/>
    <property type="match status" value="1"/>
</dbReference>
<dbReference type="GO" id="GO:0046872">
    <property type="term" value="F:metal ion binding"/>
    <property type="evidence" value="ECO:0007669"/>
    <property type="project" value="UniProtKB-KW"/>
</dbReference>
<evidence type="ECO:0000313" key="9">
    <source>
        <dbReference type="EMBL" id="MVA98271.1"/>
    </source>
</evidence>
<name>A0A844QK29_9HYPH</name>
<evidence type="ECO:0000259" key="8">
    <source>
        <dbReference type="PROSITE" id="PS51007"/>
    </source>
</evidence>